<name>A0A8T2II30_9PIPI</name>
<reference evidence="3" key="1">
    <citation type="thesis" date="2020" institute="ProQuest LLC" country="789 East Eisenhower Parkway, Ann Arbor, MI, USA">
        <title>Comparative Genomics and Chromosome Evolution.</title>
        <authorList>
            <person name="Mudd A.B."/>
        </authorList>
    </citation>
    <scope>NUCLEOTIDE SEQUENCE</scope>
    <source>
        <strain evidence="3">Female2</strain>
        <tissue evidence="3">Blood</tissue>
    </source>
</reference>
<organism evidence="3 4">
    <name type="scientific">Hymenochirus boettgeri</name>
    <name type="common">Congo dwarf clawed frog</name>
    <dbReference type="NCBI Taxonomy" id="247094"/>
    <lineage>
        <taxon>Eukaryota</taxon>
        <taxon>Metazoa</taxon>
        <taxon>Chordata</taxon>
        <taxon>Craniata</taxon>
        <taxon>Vertebrata</taxon>
        <taxon>Euteleostomi</taxon>
        <taxon>Amphibia</taxon>
        <taxon>Batrachia</taxon>
        <taxon>Anura</taxon>
        <taxon>Pipoidea</taxon>
        <taxon>Pipidae</taxon>
        <taxon>Pipinae</taxon>
        <taxon>Hymenochirus</taxon>
    </lineage>
</organism>
<dbReference type="PANTHER" id="PTHR13199">
    <property type="entry name" value="GH03947P"/>
    <property type="match status" value="1"/>
</dbReference>
<dbReference type="Proteomes" id="UP000812440">
    <property type="component" value="Unassembled WGS sequence"/>
</dbReference>
<comment type="caution">
    <text evidence="3">The sequence shown here is derived from an EMBL/GenBank/DDBJ whole genome shotgun (WGS) entry which is preliminary data.</text>
</comment>
<evidence type="ECO:0000256" key="1">
    <source>
        <dbReference type="SAM" id="MobiDB-lite"/>
    </source>
</evidence>
<feature type="compositionally biased region" description="Low complexity" evidence="1">
    <location>
        <begin position="100"/>
        <end position="113"/>
    </location>
</feature>
<feature type="domain" description="Atos-like conserved" evidence="2">
    <location>
        <begin position="494"/>
        <end position="527"/>
    </location>
</feature>
<feature type="region of interest" description="Disordered" evidence="1">
    <location>
        <begin position="94"/>
        <end position="122"/>
    </location>
</feature>
<dbReference type="SMART" id="SM01177">
    <property type="entry name" value="DUF4210"/>
    <property type="match status" value="1"/>
</dbReference>
<dbReference type="EMBL" id="JAACNH010001006">
    <property type="protein sequence ID" value="KAG8430418.1"/>
    <property type="molecule type" value="Genomic_DNA"/>
</dbReference>
<dbReference type="AlphaFoldDB" id="A0A8T2II30"/>
<feature type="region of interest" description="Disordered" evidence="1">
    <location>
        <begin position="332"/>
        <end position="354"/>
    </location>
</feature>
<accession>A0A8T2II30</accession>
<gene>
    <name evidence="3" type="ORF">GDO86_020652</name>
</gene>
<feature type="region of interest" description="Disordered" evidence="1">
    <location>
        <begin position="158"/>
        <end position="181"/>
    </location>
</feature>
<dbReference type="InterPro" id="IPR025261">
    <property type="entry name" value="Atos-like_cons_dom"/>
</dbReference>
<dbReference type="OrthoDB" id="8625101at2759"/>
<proteinExistence type="predicted"/>
<sequence length="528" mass="57705">MPPWPTLKLDVPGKNESCQRQGTTLPLRHRSLWGCKVLWILRELCKPSQGNIVLLPNAHSSPGNSSSAPPELSSHLIWRRSSVESMRNILMDSSPKEEAGANGAICAAGGSSSPKPDRRLDGRQDCRVLVGYPETDLQPPKVYHVSIISDMPACSRQTLKRAPSESLSTEAPRSPKRTLWDHPISGPHGQIDLDGLIPDSSFSDDGDFEDGLLSEQVPLCGSAQHFSHSGLYVTEHREESSSTSDLVHRQQKVHTVTGCPQTDPPTNPTQASLHISCPVETQQLISEERSTHHVGNGTSVPLDRKDCNKVEVDTSTQQHILDIVLHNIAQPERPSEKAPHTNGNLPAWSEPLSPQLQDRKLQETEGLNSMEKTPPGPSRLCTPGTAAVKRKLLPSNETMDSCSEDEGHSKRWKGGQGYQTLQGVCRSTDSKAAPFWNHLLPAARNLQTSSSDCTGRRSKRALRLKSRTLSSSQKGLKGRTCTGNWATSFISRPLLGNFEESILRGRFAPSGHIEGFTAEIGESGSYLP</sequence>
<evidence type="ECO:0000313" key="4">
    <source>
        <dbReference type="Proteomes" id="UP000812440"/>
    </source>
</evidence>
<dbReference type="InterPro" id="IPR051506">
    <property type="entry name" value="ATOS_Transcription_Regulators"/>
</dbReference>
<keyword evidence="4" id="KW-1185">Reference proteome</keyword>
<evidence type="ECO:0000259" key="2">
    <source>
        <dbReference type="SMART" id="SM01177"/>
    </source>
</evidence>
<dbReference type="Pfam" id="PF13915">
    <property type="entry name" value="DUF4210"/>
    <property type="match status" value="1"/>
</dbReference>
<evidence type="ECO:0000313" key="3">
    <source>
        <dbReference type="EMBL" id="KAG8430418.1"/>
    </source>
</evidence>
<protein>
    <recommendedName>
        <fullName evidence="2">Atos-like conserved domain-containing protein</fullName>
    </recommendedName>
</protein>
<dbReference type="PANTHER" id="PTHR13199:SF12">
    <property type="entry name" value="ATOS HOMOLOG PROTEIN B"/>
    <property type="match status" value="1"/>
</dbReference>